<proteinExistence type="predicted"/>
<sequence>MKKNKDLLNGTLIMLLLFIITSCNNVSEKHTELEQSQIQLEANLEMYKTVWDKVINDRQIDLINETSFDENVTAIVSPENIVGIEGFKAYYNNYLVGFSDAEFTIIDAFGQGDKIVKHWNFKGTHDGDFFGVPPTGKKVNVSGTTLVKMKNGKIAAEQDYMDFLDFYKQLGLM</sequence>
<dbReference type="PANTHER" id="PTHR38436:SF1">
    <property type="entry name" value="ESTER CYCLASE"/>
    <property type="match status" value="1"/>
</dbReference>
<dbReference type="PROSITE" id="PS51257">
    <property type="entry name" value="PROKAR_LIPOPROTEIN"/>
    <property type="match status" value="1"/>
</dbReference>
<reference evidence="1" key="1">
    <citation type="submission" date="2018-05" db="EMBL/GenBank/DDBJ databases">
        <authorList>
            <person name="Lanie J.A."/>
            <person name="Ng W.-L."/>
            <person name="Kazmierczak K.M."/>
            <person name="Andrzejewski T.M."/>
            <person name="Davidsen T.M."/>
            <person name="Wayne K.J."/>
            <person name="Tettelin H."/>
            <person name="Glass J.I."/>
            <person name="Rusch D."/>
            <person name="Podicherti R."/>
            <person name="Tsui H.-C.T."/>
            <person name="Winkler M.E."/>
        </authorList>
    </citation>
    <scope>NUCLEOTIDE SEQUENCE</scope>
</reference>
<evidence type="ECO:0008006" key="2">
    <source>
        <dbReference type="Google" id="ProtNLM"/>
    </source>
</evidence>
<organism evidence="1">
    <name type="scientific">marine metagenome</name>
    <dbReference type="NCBI Taxonomy" id="408172"/>
    <lineage>
        <taxon>unclassified sequences</taxon>
        <taxon>metagenomes</taxon>
        <taxon>ecological metagenomes</taxon>
    </lineage>
</organism>
<accession>A0A381NHR7</accession>
<dbReference type="Pfam" id="PF07366">
    <property type="entry name" value="SnoaL"/>
    <property type="match status" value="1"/>
</dbReference>
<protein>
    <recommendedName>
        <fullName evidence="2">SnoaL-like domain-containing protein</fullName>
    </recommendedName>
</protein>
<dbReference type="SUPFAM" id="SSF54427">
    <property type="entry name" value="NTF2-like"/>
    <property type="match status" value="1"/>
</dbReference>
<dbReference type="EMBL" id="UINC01000312">
    <property type="protein sequence ID" value="SUZ53073.1"/>
    <property type="molecule type" value="Genomic_DNA"/>
</dbReference>
<dbReference type="InterPro" id="IPR009959">
    <property type="entry name" value="Cyclase_SnoaL-like"/>
</dbReference>
<dbReference type="GO" id="GO:0030638">
    <property type="term" value="P:polyketide metabolic process"/>
    <property type="evidence" value="ECO:0007669"/>
    <property type="project" value="InterPro"/>
</dbReference>
<dbReference type="InterPro" id="IPR032710">
    <property type="entry name" value="NTF2-like_dom_sf"/>
</dbReference>
<dbReference type="Gene3D" id="3.10.450.50">
    <property type="match status" value="1"/>
</dbReference>
<gene>
    <name evidence="1" type="ORF">METZ01_LOCUS5927</name>
</gene>
<dbReference type="PANTHER" id="PTHR38436">
    <property type="entry name" value="POLYKETIDE CYCLASE SNOAL-LIKE DOMAIN"/>
    <property type="match status" value="1"/>
</dbReference>
<dbReference type="AlphaFoldDB" id="A0A381NHR7"/>
<evidence type="ECO:0000313" key="1">
    <source>
        <dbReference type="EMBL" id="SUZ53073.1"/>
    </source>
</evidence>
<name>A0A381NHR7_9ZZZZ</name>